<gene>
    <name evidence="1" type="ORF">PoB_002131400</name>
</gene>
<name>A0AAV3ZLQ1_9GAST</name>
<keyword evidence="2" id="KW-1185">Reference proteome</keyword>
<protein>
    <submittedName>
        <fullName evidence="1">Cd109 antigen</fullName>
    </submittedName>
</protein>
<proteinExistence type="predicted"/>
<dbReference type="AlphaFoldDB" id="A0AAV3ZLQ1"/>
<organism evidence="1 2">
    <name type="scientific">Plakobranchus ocellatus</name>
    <dbReference type="NCBI Taxonomy" id="259542"/>
    <lineage>
        <taxon>Eukaryota</taxon>
        <taxon>Metazoa</taxon>
        <taxon>Spiralia</taxon>
        <taxon>Lophotrochozoa</taxon>
        <taxon>Mollusca</taxon>
        <taxon>Gastropoda</taxon>
        <taxon>Heterobranchia</taxon>
        <taxon>Euthyneura</taxon>
        <taxon>Panpulmonata</taxon>
        <taxon>Sacoglossa</taxon>
        <taxon>Placobranchoidea</taxon>
        <taxon>Plakobranchidae</taxon>
        <taxon>Plakobranchus</taxon>
    </lineage>
</organism>
<accession>A0AAV3ZLQ1</accession>
<dbReference type="Proteomes" id="UP000735302">
    <property type="component" value="Unassembled WGS sequence"/>
</dbReference>
<dbReference type="EMBL" id="BLXT01002472">
    <property type="protein sequence ID" value="GFN94808.1"/>
    <property type="molecule type" value="Genomic_DNA"/>
</dbReference>
<evidence type="ECO:0000313" key="2">
    <source>
        <dbReference type="Proteomes" id="UP000735302"/>
    </source>
</evidence>
<sequence>MRSVRFCILPTVVGDVTVKVSATTNITGISDAVERVIVSKPEGVRRATSTALIADLSNDGTWSSTTNVNFPSVTVPDSQSLEVVVS</sequence>
<comment type="caution">
    <text evidence="1">The sequence shown here is derived from an EMBL/GenBank/DDBJ whole genome shotgun (WGS) entry which is preliminary data.</text>
</comment>
<dbReference type="InterPro" id="IPR013783">
    <property type="entry name" value="Ig-like_fold"/>
</dbReference>
<feature type="non-terminal residue" evidence="1">
    <location>
        <position position="86"/>
    </location>
</feature>
<evidence type="ECO:0000313" key="1">
    <source>
        <dbReference type="EMBL" id="GFN94808.1"/>
    </source>
</evidence>
<reference evidence="1 2" key="1">
    <citation type="journal article" date="2021" name="Elife">
        <title>Chloroplast acquisition without the gene transfer in kleptoplastic sea slugs, Plakobranchus ocellatus.</title>
        <authorList>
            <person name="Maeda T."/>
            <person name="Takahashi S."/>
            <person name="Yoshida T."/>
            <person name="Shimamura S."/>
            <person name="Takaki Y."/>
            <person name="Nagai Y."/>
            <person name="Toyoda A."/>
            <person name="Suzuki Y."/>
            <person name="Arimoto A."/>
            <person name="Ishii H."/>
            <person name="Satoh N."/>
            <person name="Nishiyama T."/>
            <person name="Hasebe M."/>
            <person name="Maruyama T."/>
            <person name="Minagawa J."/>
            <person name="Obokata J."/>
            <person name="Shigenobu S."/>
        </authorList>
    </citation>
    <scope>NUCLEOTIDE SEQUENCE [LARGE SCALE GENOMIC DNA]</scope>
</reference>
<dbReference type="Gene3D" id="2.60.40.10">
    <property type="entry name" value="Immunoglobulins"/>
    <property type="match status" value="1"/>
</dbReference>